<gene>
    <name evidence="1" type="ORF">M5X19_04055</name>
</gene>
<name>A0ABT4G7D7_9BACL</name>
<accession>A0ABT4G7D7</accession>
<proteinExistence type="predicted"/>
<keyword evidence="2" id="KW-1185">Reference proteome</keyword>
<organism evidence="1 2">
    <name type="scientific">Paenibacillus alginolyticus</name>
    <dbReference type="NCBI Taxonomy" id="59839"/>
    <lineage>
        <taxon>Bacteria</taxon>
        <taxon>Bacillati</taxon>
        <taxon>Bacillota</taxon>
        <taxon>Bacilli</taxon>
        <taxon>Bacillales</taxon>
        <taxon>Paenibacillaceae</taxon>
        <taxon>Paenibacillus</taxon>
    </lineage>
</organism>
<evidence type="ECO:0000313" key="2">
    <source>
        <dbReference type="Proteomes" id="UP001527099"/>
    </source>
</evidence>
<protein>
    <submittedName>
        <fullName evidence="1">Uncharacterized protein</fullName>
    </submittedName>
</protein>
<sequence>MVIPAFYLFYIFASKVNWKSKLKVLAGASAVLIALSISWAVIVDSFSADSRMAVVYSIPERQDLCDCSNRHFPVKSAGSFLSQLSVLWHY</sequence>
<reference evidence="1 2" key="1">
    <citation type="submission" date="2022-05" db="EMBL/GenBank/DDBJ databases">
        <title>Genome Sequencing of Bee-Associated Microbes.</title>
        <authorList>
            <person name="Dunlap C."/>
        </authorList>
    </citation>
    <scope>NUCLEOTIDE SEQUENCE [LARGE SCALE GENOMIC DNA]</scope>
    <source>
        <strain evidence="1 2">NRRL B-14421</strain>
    </source>
</reference>
<evidence type="ECO:0000313" key="1">
    <source>
        <dbReference type="EMBL" id="MCY9692100.1"/>
    </source>
</evidence>
<comment type="caution">
    <text evidence="1">The sequence shown here is derived from an EMBL/GenBank/DDBJ whole genome shotgun (WGS) entry which is preliminary data.</text>
</comment>
<dbReference type="Proteomes" id="UP001527099">
    <property type="component" value="Unassembled WGS sequence"/>
</dbReference>
<dbReference type="EMBL" id="JAMDMX010000009">
    <property type="protein sequence ID" value="MCY9692100.1"/>
    <property type="molecule type" value="Genomic_DNA"/>
</dbReference>